<dbReference type="Pfam" id="PF02826">
    <property type="entry name" value="2-Hacid_dh_C"/>
    <property type="match status" value="1"/>
</dbReference>
<dbReference type="AlphaFoldDB" id="A0A261FR47"/>
<dbReference type="Proteomes" id="UP000216871">
    <property type="component" value="Unassembled WGS sequence"/>
</dbReference>
<reference evidence="7 8" key="1">
    <citation type="journal article" date="2017" name="BMC Genomics">
        <title>Comparative genomic and phylogenomic analyses of the Bifidobacteriaceae family.</title>
        <authorList>
            <person name="Lugli G.A."/>
            <person name="Milani C."/>
            <person name="Turroni F."/>
            <person name="Duranti S."/>
            <person name="Mancabelli L."/>
            <person name="Mangifesta M."/>
            <person name="Ferrario C."/>
            <person name="Modesto M."/>
            <person name="Mattarelli P."/>
            <person name="Jiri K."/>
            <person name="van Sinderen D."/>
            <person name="Ventura M."/>
        </authorList>
    </citation>
    <scope>NUCLEOTIDE SEQUENCE [LARGE SCALE GENOMIC DNA]</scope>
    <source>
        <strain evidence="7 8">DSM 100196</strain>
    </source>
</reference>
<evidence type="ECO:0000256" key="4">
    <source>
        <dbReference type="RuleBase" id="RU003719"/>
    </source>
</evidence>
<feature type="domain" description="D-isomer specific 2-hydroxyacid dehydrogenase NAD-binding" evidence="6">
    <location>
        <begin position="148"/>
        <end position="325"/>
    </location>
</feature>
<evidence type="ECO:0000256" key="2">
    <source>
        <dbReference type="ARBA" id="ARBA00023002"/>
    </source>
</evidence>
<comment type="similarity">
    <text evidence="1 4">Belongs to the D-isomer specific 2-hydroxyacid dehydrogenase family.</text>
</comment>
<dbReference type="InterPro" id="IPR006140">
    <property type="entry name" value="D-isomer_DH_NAD-bd"/>
</dbReference>
<evidence type="ECO:0000313" key="7">
    <source>
        <dbReference type="EMBL" id="OZG61660.1"/>
    </source>
</evidence>
<gene>
    <name evidence="7" type="ORF">BMYO_0174</name>
</gene>
<name>A0A261FR47_9BIFI</name>
<evidence type="ECO:0000259" key="5">
    <source>
        <dbReference type="Pfam" id="PF00389"/>
    </source>
</evidence>
<dbReference type="InterPro" id="IPR006139">
    <property type="entry name" value="D-isomer_2_OHA_DH_cat_dom"/>
</dbReference>
<keyword evidence="3" id="KW-0520">NAD</keyword>
<proteinExistence type="inferred from homology"/>
<evidence type="ECO:0000256" key="1">
    <source>
        <dbReference type="ARBA" id="ARBA00005854"/>
    </source>
</evidence>
<dbReference type="EMBL" id="MWWW01000002">
    <property type="protein sequence ID" value="OZG61660.1"/>
    <property type="molecule type" value="Genomic_DNA"/>
</dbReference>
<evidence type="ECO:0000259" key="6">
    <source>
        <dbReference type="Pfam" id="PF02826"/>
    </source>
</evidence>
<keyword evidence="8" id="KW-1185">Reference proteome</keyword>
<protein>
    <submittedName>
        <fullName evidence="7">2-hydroxyacid dehydrogenase</fullName>
    </submittedName>
</protein>
<feature type="domain" description="D-isomer specific 2-hydroxyacid dehydrogenase catalytic" evidence="5">
    <location>
        <begin position="46"/>
        <end position="356"/>
    </location>
</feature>
<dbReference type="InterPro" id="IPR036291">
    <property type="entry name" value="NAD(P)-bd_dom_sf"/>
</dbReference>
<dbReference type="GO" id="GO:0051287">
    <property type="term" value="F:NAD binding"/>
    <property type="evidence" value="ECO:0007669"/>
    <property type="project" value="InterPro"/>
</dbReference>
<evidence type="ECO:0000313" key="8">
    <source>
        <dbReference type="Proteomes" id="UP000216871"/>
    </source>
</evidence>
<dbReference type="SUPFAM" id="SSF52283">
    <property type="entry name" value="Formate/glycerate dehydrogenase catalytic domain-like"/>
    <property type="match status" value="1"/>
</dbReference>
<dbReference type="Gene3D" id="3.40.50.720">
    <property type="entry name" value="NAD(P)-binding Rossmann-like Domain"/>
    <property type="match status" value="2"/>
</dbReference>
<accession>A0A261FR47</accession>
<keyword evidence="2 4" id="KW-0560">Oxidoreductase</keyword>
<dbReference type="PANTHER" id="PTHR42789:SF1">
    <property type="entry name" value="D-ISOMER SPECIFIC 2-HYDROXYACID DEHYDROGENASE FAMILY PROTEIN (AFU_ORTHOLOGUE AFUA_6G10090)"/>
    <property type="match status" value="1"/>
</dbReference>
<dbReference type="Pfam" id="PF00389">
    <property type="entry name" value="2-Hacid_dh"/>
    <property type="match status" value="1"/>
</dbReference>
<evidence type="ECO:0000256" key="3">
    <source>
        <dbReference type="ARBA" id="ARBA00023027"/>
    </source>
</evidence>
<dbReference type="PANTHER" id="PTHR42789">
    <property type="entry name" value="D-ISOMER SPECIFIC 2-HYDROXYACID DEHYDROGENASE FAMILY PROTEIN (AFU_ORTHOLOGUE AFUA_6G10090)"/>
    <property type="match status" value="1"/>
</dbReference>
<dbReference type="SUPFAM" id="SSF51735">
    <property type="entry name" value="NAD(P)-binding Rossmann-fold domains"/>
    <property type="match status" value="1"/>
</dbReference>
<organism evidence="7 8">
    <name type="scientific">Bifidobacterium myosotis</name>
    <dbReference type="NCBI Taxonomy" id="1630166"/>
    <lineage>
        <taxon>Bacteria</taxon>
        <taxon>Bacillati</taxon>
        <taxon>Actinomycetota</taxon>
        <taxon>Actinomycetes</taxon>
        <taxon>Bifidobacteriales</taxon>
        <taxon>Bifidobacteriaceae</taxon>
        <taxon>Bifidobacterium</taxon>
    </lineage>
</organism>
<sequence length="359" mass="38354">MFPFSHRTPNVVGMTEIYETQPERTDLPLVVMPAVFDSMIGPLKAQLPALKDVARVRLYQDFTEDEDLIAERTAGATVMINGGPHLSDDLLRRLSGGVRGGEGGKVRCIVFSGTGVASYINLALARELGVRICNAVHYGDNAVAEHTFALLLELVRRVGELDHGIKEGGWAGPHMDGLQLAGRRLGIIGLGGIGSTVARIARAFGMDVAAWRTGHTPAERFAESGATPIDDLDELIAGSDVVSVHLPLIDGATRGLITADNLAHLKPGTLFINTARAEVIAPGALLARLEQGDIPAALDVYDHEPLPADDPLRRIPGIVLTPHVGWRTDGAFRELTRQMVACIGAYFAGDDLNVVVSEC</sequence>
<comment type="caution">
    <text evidence="7">The sequence shown here is derived from an EMBL/GenBank/DDBJ whole genome shotgun (WGS) entry which is preliminary data.</text>
</comment>
<dbReference type="GO" id="GO:0016616">
    <property type="term" value="F:oxidoreductase activity, acting on the CH-OH group of donors, NAD or NADP as acceptor"/>
    <property type="evidence" value="ECO:0007669"/>
    <property type="project" value="InterPro"/>
</dbReference>
<dbReference type="InterPro" id="IPR050857">
    <property type="entry name" value="D-2-hydroxyacid_DH"/>
</dbReference>